<protein>
    <submittedName>
        <fullName evidence="2">Uncharacterized protein</fullName>
    </submittedName>
</protein>
<dbReference type="EMBL" id="JAGPNK010000005">
    <property type="protein sequence ID" value="KAH7321160.1"/>
    <property type="molecule type" value="Genomic_DNA"/>
</dbReference>
<organism evidence="2 3">
    <name type="scientific">Stachybotrys elegans</name>
    <dbReference type="NCBI Taxonomy" id="80388"/>
    <lineage>
        <taxon>Eukaryota</taxon>
        <taxon>Fungi</taxon>
        <taxon>Dikarya</taxon>
        <taxon>Ascomycota</taxon>
        <taxon>Pezizomycotina</taxon>
        <taxon>Sordariomycetes</taxon>
        <taxon>Hypocreomycetidae</taxon>
        <taxon>Hypocreales</taxon>
        <taxon>Stachybotryaceae</taxon>
        <taxon>Stachybotrys</taxon>
    </lineage>
</organism>
<feature type="region of interest" description="Disordered" evidence="1">
    <location>
        <begin position="1"/>
        <end position="56"/>
    </location>
</feature>
<dbReference type="OrthoDB" id="4959284at2759"/>
<feature type="region of interest" description="Disordered" evidence="1">
    <location>
        <begin position="139"/>
        <end position="172"/>
    </location>
</feature>
<accession>A0A8K0SUG8</accession>
<feature type="compositionally biased region" description="Basic and acidic residues" evidence="1">
    <location>
        <begin position="10"/>
        <end position="27"/>
    </location>
</feature>
<dbReference type="AlphaFoldDB" id="A0A8K0SUG8"/>
<feature type="compositionally biased region" description="Basic and acidic residues" evidence="1">
    <location>
        <begin position="148"/>
        <end position="172"/>
    </location>
</feature>
<feature type="compositionally biased region" description="Polar residues" evidence="1">
    <location>
        <begin position="416"/>
        <end position="425"/>
    </location>
</feature>
<keyword evidence="3" id="KW-1185">Reference proteome</keyword>
<evidence type="ECO:0000313" key="2">
    <source>
        <dbReference type="EMBL" id="KAH7321160.1"/>
    </source>
</evidence>
<sequence>MPGFSQSTGRSRDHIDSRRHGSEHSSERSSVSARSSPSTAHNQLPSRSHATSRRDELDSIQRLADLLSEKVSLTLQRNKAVETVDHWERKKQHTHDRQDFHSGRELILETLRRANHDVTKYNNRISAVDGKLASSFSAALEQAGQPRQPERRGSQSERTSRDTSPNQDDRKKYQDLLDRVAALEESNKAKAAPEDTVMTGTNSTESQHEDEIKELQAQNKRLEERINELDGKLSAASDAAKLSQEATAELVRSNEDLEAKMAKMEERLQKMDRVLSKQGLVDAPGSLIETIETQRAETAALQEAHKGQSETIAALQQRLGSLPEQLEGLRTDVANEVKAMRNQFVEKAAVEDQLRALDLGTNGRFEAFESKLPSEEVITQALSEIERFKQHIKECADAANERQERQKKLEEDEKSQQAMESTHSDVTLSLLSSEIDLVKAHISKLMSHPPGAQNEPIQTAMRAFIAPIMSGLQTKLNGMSTKFGSMLDKETDERERLVGEVNKMQDTLATISKDVAVTKSSSGQISEIHALVQNHAKELASQKENITAVCTKVDATKEETTSTIETLQHQMLCLDQWQNNFSTDKLYKNIVRHIDETMPKGVQHQMRNISSRLEAVERQSLMEDEPFKRRKVSAGG</sequence>
<evidence type="ECO:0000256" key="1">
    <source>
        <dbReference type="SAM" id="MobiDB-lite"/>
    </source>
</evidence>
<name>A0A8K0SUG8_9HYPO</name>
<proteinExistence type="predicted"/>
<feature type="compositionally biased region" description="Low complexity" evidence="1">
    <location>
        <begin position="28"/>
        <end position="38"/>
    </location>
</feature>
<feature type="region of interest" description="Disordered" evidence="1">
    <location>
        <begin position="398"/>
        <end position="425"/>
    </location>
</feature>
<feature type="compositionally biased region" description="Basic and acidic residues" evidence="1">
    <location>
        <begin position="184"/>
        <end position="193"/>
    </location>
</feature>
<feature type="compositionally biased region" description="Polar residues" evidence="1">
    <location>
        <begin position="39"/>
        <end position="49"/>
    </location>
</feature>
<dbReference type="Proteomes" id="UP000813444">
    <property type="component" value="Unassembled WGS sequence"/>
</dbReference>
<comment type="caution">
    <text evidence="2">The sequence shown here is derived from an EMBL/GenBank/DDBJ whole genome shotgun (WGS) entry which is preliminary data.</text>
</comment>
<feature type="region of interest" description="Disordered" evidence="1">
    <location>
        <begin position="184"/>
        <end position="210"/>
    </location>
</feature>
<feature type="compositionally biased region" description="Basic and acidic residues" evidence="1">
    <location>
        <begin position="398"/>
        <end position="415"/>
    </location>
</feature>
<reference evidence="2" key="1">
    <citation type="journal article" date="2021" name="Nat. Commun.">
        <title>Genetic determinants of endophytism in the Arabidopsis root mycobiome.</title>
        <authorList>
            <person name="Mesny F."/>
            <person name="Miyauchi S."/>
            <person name="Thiergart T."/>
            <person name="Pickel B."/>
            <person name="Atanasova L."/>
            <person name="Karlsson M."/>
            <person name="Huettel B."/>
            <person name="Barry K.W."/>
            <person name="Haridas S."/>
            <person name="Chen C."/>
            <person name="Bauer D."/>
            <person name="Andreopoulos W."/>
            <person name="Pangilinan J."/>
            <person name="LaButti K."/>
            <person name="Riley R."/>
            <person name="Lipzen A."/>
            <person name="Clum A."/>
            <person name="Drula E."/>
            <person name="Henrissat B."/>
            <person name="Kohler A."/>
            <person name="Grigoriev I.V."/>
            <person name="Martin F.M."/>
            <person name="Hacquard S."/>
        </authorList>
    </citation>
    <scope>NUCLEOTIDE SEQUENCE</scope>
    <source>
        <strain evidence="2">MPI-CAGE-CH-0235</strain>
    </source>
</reference>
<evidence type="ECO:0000313" key="3">
    <source>
        <dbReference type="Proteomes" id="UP000813444"/>
    </source>
</evidence>
<gene>
    <name evidence="2" type="ORF">B0I35DRAFT_428704</name>
</gene>